<keyword evidence="1" id="KW-0812">Transmembrane</keyword>
<evidence type="ECO:0000313" key="3">
    <source>
        <dbReference type="EMBL" id="SIS68984.1"/>
    </source>
</evidence>
<sequence length="110" mass="12193">MFFELTGYSVADACNAAGFLGVATYICNYTLLSLRFLSSESTLYFCINTVAATLVMLSLTQDFNMAAALIQGFWILLGIVAISLRLHRHVRGRMDARLGQVHRVHVHPAE</sequence>
<evidence type="ECO:0000256" key="1">
    <source>
        <dbReference type="SAM" id="Phobius"/>
    </source>
</evidence>
<keyword evidence="1" id="KW-0472">Membrane</keyword>
<dbReference type="EMBL" id="FTOQ01000002">
    <property type="protein sequence ID" value="SIS68984.1"/>
    <property type="molecule type" value="Genomic_DNA"/>
</dbReference>
<feature type="transmembrane region" description="Helical" evidence="1">
    <location>
        <begin position="65"/>
        <end position="84"/>
    </location>
</feature>
<reference evidence="4" key="1">
    <citation type="submission" date="2017-01" db="EMBL/GenBank/DDBJ databases">
        <authorList>
            <person name="Varghese N."/>
            <person name="Submissions S."/>
        </authorList>
    </citation>
    <scope>NUCLEOTIDE SEQUENCE [LARGE SCALE GENOMIC DNA]</scope>
    <source>
        <strain evidence="4">DSM 29430</strain>
    </source>
</reference>
<feature type="transmembrane region" description="Helical" evidence="1">
    <location>
        <begin position="41"/>
        <end position="59"/>
    </location>
</feature>
<feature type="domain" description="CBU-0592-like" evidence="2">
    <location>
        <begin position="15"/>
        <end position="84"/>
    </location>
</feature>
<proteinExistence type="predicted"/>
<protein>
    <recommendedName>
        <fullName evidence="2">CBU-0592-like domain-containing protein</fullName>
    </recommendedName>
</protein>
<feature type="transmembrane region" description="Helical" evidence="1">
    <location>
        <begin position="16"/>
        <end position="34"/>
    </location>
</feature>
<accession>A0A1N7L597</accession>
<dbReference type="AlphaFoldDB" id="A0A1N7L597"/>
<dbReference type="STRING" id="633194.SAMN05421759_102389"/>
<dbReference type="Proteomes" id="UP000186684">
    <property type="component" value="Unassembled WGS sequence"/>
</dbReference>
<name>A0A1N7L597_9RHOB</name>
<keyword evidence="1" id="KW-1133">Transmembrane helix</keyword>
<dbReference type="RefSeq" id="WP_076445818.1">
    <property type="nucleotide sequence ID" value="NZ_FTOQ01000002.1"/>
</dbReference>
<organism evidence="3 4">
    <name type="scientific">Roseivivax lentus</name>
    <dbReference type="NCBI Taxonomy" id="633194"/>
    <lineage>
        <taxon>Bacteria</taxon>
        <taxon>Pseudomonadati</taxon>
        <taxon>Pseudomonadota</taxon>
        <taxon>Alphaproteobacteria</taxon>
        <taxon>Rhodobacterales</taxon>
        <taxon>Roseobacteraceae</taxon>
        <taxon>Roseivivax</taxon>
    </lineage>
</organism>
<keyword evidence="4" id="KW-1185">Reference proteome</keyword>
<dbReference type="Pfam" id="PF26604">
    <property type="entry name" value="CBU_0592"/>
    <property type="match status" value="1"/>
</dbReference>
<dbReference type="InterPro" id="IPR058058">
    <property type="entry name" value="CBU_0592-like"/>
</dbReference>
<evidence type="ECO:0000313" key="4">
    <source>
        <dbReference type="Proteomes" id="UP000186684"/>
    </source>
</evidence>
<evidence type="ECO:0000259" key="2">
    <source>
        <dbReference type="Pfam" id="PF26604"/>
    </source>
</evidence>
<dbReference type="NCBIfam" id="NF047864">
    <property type="entry name" value="CBU_0592_membra"/>
    <property type="match status" value="1"/>
</dbReference>
<gene>
    <name evidence="3" type="ORF">SAMN05421759_102389</name>
</gene>